<dbReference type="EMBL" id="CAJVQC010149343">
    <property type="protein sequence ID" value="CAG8846026.1"/>
    <property type="molecule type" value="Genomic_DNA"/>
</dbReference>
<evidence type="ECO:0000313" key="1">
    <source>
        <dbReference type="EMBL" id="CAG8846026.1"/>
    </source>
</evidence>
<proteinExistence type="predicted"/>
<comment type="caution">
    <text evidence="1">The sequence shown here is derived from an EMBL/GenBank/DDBJ whole genome shotgun (WGS) entry which is preliminary data.</text>
</comment>
<protein>
    <submittedName>
        <fullName evidence="1">11196_t:CDS:1</fullName>
    </submittedName>
</protein>
<organism evidence="1 2">
    <name type="scientific">Racocetra persica</name>
    <dbReference type="NCBI Taxonomy" id="160502"/>
    <lineage>
        <taxon>Eukaryota</taxon>
        <taxon>Fungi</taxon>
        <taxon>Fungi incertae sedis</taxon>
        <taxon>Mucoromycota</taxon>
        <taxon>Glomeromycotina</taxon>
        <taxon>Glomeromycetes</taxon>
        <taxon>Diversisporales</taxon>
        <taxon>Gigasporaceae</taxon>
        <taxon>Racocetra</taxon>
    </lineage>
</organism>
<gene>
    <name evidence="1" type="ORF">RPERSI_LOCUS33936</name>
</gene>
<evidence type="ECO:0000313" key="2">
    <source>
        <dbReference type="Proteomes" id="UP000789920"/>
    </source>
</evidence>
<feature type="non-terminal residue" evidence="1">
    <location>
        <position position="1"/>
    </location>
</feature>
<feature type="non-terminal residue" evidence="1">
    <location>
        <position position="163"/>
    </location>
</feature>
<sequence>KTKKVDLPNIFETTTQIADFLRQIKLRKLAINKSKKENILIKTLRPGEEIILDFNIIGEDEKSGISNEYSAESGKFLTEKEYLVEPIIVHYSTEKSSEKETCLIEKIIIKQREENDLTGLLTLKGTCSEVEKITEAEVDEIIITCCALTIKSYEIIPTTEATS</sequence>
<dbReference type="Proteomes" id="UP000789920">
    <property type="component" value="Unassembled WGS sequence"/>
</dbReference>
<name>A0ACA9SS23_9GLOM</name>
<keyword evidence="2" id="KW-1185">Reference proteome</keyword>
<accession>A0ACA9SS23</accession>
<reference evidence="1" key="1">
    <citation type="submission" date="2021-06" db="EMBL/GenBank/DDBJ databases">
        <authorList>
            <person name="Kallberg Y."/>
            <person name="Tangrot J."/>
            <person name="Rosling A."/>
        </authorList>
    </citation>
    <scope>NUCLEOTIDE SEQUENCE</scope>
    <source>
        <strain evidence="1">MA461A</strain>
    </source>
</reference>